<dbReference type="InterPro" id="IPR037110">
    <property type="entry name" value="Betagal_dom2_sf"/>
</dbReference>
<dbReference type="SUPFAM" id="SSF49785">
    <property type="entry name" value="Galactose-binding domain-like"/>
    <property type="match status" value="2"/>
</dbReference>
<dbReference type="Pfam" id="PF01301">
    <property type="entry name" value="Glyco_hydro_35"/>
    <property type="match status" value="1"/>
</dbReference>
<dbReference type="Gene3D" id="2.102.20.10">
    <property type="entry name" value="Beta-galactosidase, domain 2"/>
    <property type="match status" value="1"/>
</dbReference>
<dbReference type="AlphaFoldDB" id="A0A6A5TJA3"/>
<dbReference type="Gene3D" id="3.20.20.80">
    <property type="entry name" value="Glycosidases"/>
    <property type="match status" value="1"/>
</dbReference>
<dbReference type="EC" id="3.2.1.23" evidence="3"/>
<dbReference type="SMART" id="SM01029">
    <property type="entry name" value="BetaGal_dom2"/>
    <property type="match status" value="1"/>
</dbReference>
<evidence type="ECO:0000313" key="12">
    <source>
        <dbReference type="Proteomes" id="UP000800035"/>
    </source>
</evidence>
<dbReference type="InterPro" id="IPR031330">
    <property type="entry name" value="Gly_Hdrlase_35_cat"/>
</dbReference>
<organism evidence="11 12">
    <name type="scientific">Byssothecium circinans</name>
    <dbReference type="NCBI Taxonomy" id="147558"/>
    <lineage>
        <taxon>Eukaryota</taxon>
        <taxon>Fungi</taxon>
        <taxon>Dikarya</taxon>
        <taxon>Ascomycota</taxon>
        <taxon>Pezizomycotina</taxon>
        <taxon>Dothideomycetes</taxon>
        <taxon>Pleosporomycetidae</taxon>
        <taxon>Pleosporales</taxon>
        <taxon>Massarineae</taxon>
        <taxon>Massarinaceae</taxon>
        <taxon>Byssothecium</taxon>
    </lineage>
</organism>
<evidence type="ECO:0000259" key="10">
    <source>
        <dbReference type="SMART" id="SM01029"/>
    </source>
</evidence>
<comment type="catalytic activity">
    <reaction evidence="1">
        <text>Hydrolysis of terminal non-reducing beta-D-galactose residues in beta-D-galactosides.</text>
        <dbReference type="EC" id="3.2.1.23"/>
    </reaction>
</comment>
<dbReference type="InterPro" id="IPR008979">
    <property type="entry name" value="Galactose-bd-like_sf"/>
</dbReference>
<comment type="similarity">
    <text evidence="2 8">Belongs to the glycosyl hydrolase 35 family.</text>
</comment>
<keyword evidence="5" id="KW-0378">Hydrolase</keyword>
<evidence type="ECO:0000256" key="9">
    <source>
        <dbReference type="SAM" id="SignalP"/>
    </source>
</evidence>
<dbReference type="FunFam" id="2.60.120.260:FF:000065">
    <property type="entry name" value="Beta-galactosidase A"/>
    <property type="match status" value="1"/>
</dbReference>
<keyword evidence="6" id="KW-0325">Glycoprotein</keyword>
<dbReference type="OrthoDB" id="1657402at2759"/>
<feature type="chain" id="PRO_5025433110" description="beta-galactosidase" evidence="9">
    <location>
        <begin position="20"/>
        <end position="988"/>
    </location>
</feature>
<dbReference type="PRINTS" id="PR00742">
    <property type="entry name" value="GLHYDRLASE35"/>
</dbReference>
<dbReference type="Pfam" id="PF10435">
    <property type="entry name" value="BetaGal_dom2"/>
    <property type="match status" value="1"/>
</dbReference>
<dbReference type="Proteomes" id="UP000800035">
    <property type="component" value="Unassembled WGS sequence"/>
</dbReference>
<feature type="domain" description="Beta-galactosidase" evidence="10">
    <location>
        <begin position="380"/>
        <end position="558"/>
    </location>
</feature>
<evidence type="ECO:0000256" key="3">
    <source>
        <dbReference type="ARBA" id="ARBA00012756"/>
    </source>
</evidence>
<evidence type="ECO:0000256" key="2">
    <source>
        <dbReference type="ARBA" id="ARBA00009809"/>
    </source>
</evidence>
<accession>A0A6A5TJA3</accession>
<evidence type="ECO:0000256" key="6">
    <source>
        <dbReference type="ARBA" id="ARBA00023180"/>
    </source>
</evidence>
<protein>
    <recommendedName>
        <fullName evidence="3">beta-galactosidase</fullName>
        <ecNumber evidence="3">3.2.1.23</ecNumber>
    </recommendedName>
</protein>
<keyword evidence="4 9" id="KW-0732">Signal</keyword>
<evidence type="ECO:0000256" key="1">
    <source>
        <dbReference type="ARBA" id="ARBA00001412"/>
    </source>
</evidence>
<gene>
    <name evidence="11" type="ORF">CC80DRAFT_597237</name>
</gene>
<dbReference type="InterPro" id="IPR025300">
    <property type="entry name" value="BetaGal_jelly_roll_dom"/>
</dbReference>
<name>A0A6A5TJA3_9PLEO</name>
<dbReference type="Pfam" id="PF13363">
    <property type="entry name" value="BetaGal_dom3"/>
    <property type="match status" value="1"/>
</dbReference>
<dbReference type="SUPFAM" id="SSF51011">
    <property type="entry name" value="Glycosyl hydrolase domain"/>
    <property type="match status" value="1"/>
</dbReference>
<evidence type="ECO:0000256" key="8">
    <source>
        <dbReference type="RuleBase" id="RU003679"/>
    </source>
</evidence>
<evidence type="ECO:0000256" key="5">
    <source>
        <dbReference type="ARBA" id="ARBA00022801"/>
    </source>
</evidence>
<dbReference type="SUPFAM" id="SSF117100">
    <property type="entry name" value="Beta-galactosidase LacA, domain 3"/>
    <property type="match status" value="1"/>
</dbReference>
<dbReference type="Gene3D" id="2.60.390.10">
    <property type="entry name" value="Beta-galactosidase, domain 3"/>
    <property type="match status" value="1"/>
</dbReference>
<keyword evidence="7" id="KW-0326">Glycosidase</keyword>
<reference evidence="11" key="1">
    <citation type="journal article" date="2020" name="Stud. Mycol.">
        <title>101 Dothideomycetes genomes: a test case for predicting lifestyles and emergence of pathogens.</title>
        <authorList>
            <person name="Haridas S."/>
            <person name="Albert R."/>
            <person name="Binder M."/>
            <person name="Bloem J."/>
            <person name="Labutti K."/>
            <person name="Salamov A."/>
            <person name="Andreopoulos B."/>
            <person name="Baker S."/>
            <person name="Barry K."/>
            <person name="Bills G."/>
            <person name="Bluhm B."/>
            <person name="Cannon C."/>
            <person name="Castanera R."/>
            <person name="Culley D."/>
            <person name="Daum C."/>
            <person name="Ezra D."/>
            <person name="Gonzalez J."/>
            <person name="Henrissat B."/>
            <person name="Kuo A."/>
            <person name="Liang C."/>
            <person name="Lipzen A."/>
            <person name="Lutzoni F."/>
            <person name="Magnuson J."/>
            <person name="Mondo S."/>
            <person name="Nolan M."/>
            <person name="Ohm R."/>
            <person name="Pangilinan J."/>
            <person name="Park H.-J."/>
            <person name="Ramirez L."/>
            <person name="Alfaro M."/>
            <person name="Sun H."/>
            <person name="Tritt A."/>
            <person name="Yoshinaga Y."/>
            <person name="Zwiers L.-H."/>
            <person name="Turgeon B."/>
            <person name="Goodwin S."/>
            <person name="Spatafora J."/>
            <person name="Crous P."/>
            <person name="Grigoriev I."/>
        </authorList>
    </citation>
    <scope>NUCLEOTIDE SEQUENCE</scope>
    <source>
        <strain evidence="11">CBS 675.92</strain>
    </source>
</reference>
<dbReference type="SUPFAM" id="SSF51445">
    <property type="entry name" value="(Trans)glycosidases"/>
    <property type="match status" value="1"/>
</dbReference>
<dbReference type="EMBL" id="ML977015">
    <property type="protein sequence ID" value="KAF1951789.1"/>
    <property type="molecule type" value="Genomic_DNA"/>
</dbReference>
<evidence type="ECO:0000256" key="7">
    <source>
        <dbReference type="ARBA" id="ARBA00023295"/>
    </source>
</evidence>
<evidence type="ECO:0000313" key="11">
    <source>
        <dbReference type="EMBL" id="KAF1951789.1"/>
    </source>
</evidence>
<proteinExistence type="inferred from homology"/>
<dbReference type="InterPro" id="IPR001944">
    <property type="entry name" value="Glycoside_Hdrlase_35"/>
</dbReference>
<dbReference type="InterPro" id="IPR018954">
    <property type="entry name" value="Betagal_dom2"/>
</dbReference>
<dbReference type="GO" id="GO:0005975">
    <property type="term" value="P:carbohydrate metabolic process"/>
    <property type="evidence" value="ECO:0007669"/>
    <property type="project" value="InterPro"/>
</dbReference>
<evidence type="ECO:0000256" key="4">
    <source>
        <dbReference type="ARBA" id="ARBA00022729"/>
    </source>
</evidence>
<dbReference type="FunFam" id="3.20.20.80:FF:000040">
    <property type="entry name" value="Beta-galactosidase A"/>
    <property type="match status" value="1"/>
</dbReference>
<dbReference type="GO" id="GO:0004565">
    <property type="term" value="F:beta-galactosidase activity"/>
    <property type="evidence" value="ECO:0007669"/>
    <property type="project" value="UniProtKB-EC"/>
</dbReference>
<dbReference type="InterPro" id="IPR025972">
    <property type="entry name" value="BetaGal_dom3"/>
</dbReference>
<dbReference type="InterPro" id="IPR017853">
    <property type="entry name" value="GH"/>
</dbReference>
<dbReference type="Gene3D" id="2.60.120.260">
    <property type="entry name" value="Galactose-binding domain-like"/>
    <property type="match status" value="2"/>
</dbReference>
<sequence length="988" mass="108220">MRPLQLLAAVFALLVGIWATDNGLQKIVTWDNGSLMINGERIVIMSGEFHYQRLPVPELWLDVFQKFKANGMNAVSIYFFWSYHSASKGKYDFTTPGKDIQRLFYAAKEAGLYVIARPGPYCNAETNGGGFALWTSDGSGGKYRTSDATYQQVWSEWIAEVGAIISKNQITNGGPVILAQVENELQQTRYEANHTLVVYMEQLKTAFKDSGVVVPLTHNEKGFRSKSWSTDYNNVGGAIDIYGLDSYPGGMSCTNLNSGFNMPKTYYQWFNEVSFTQPEYLPEFEGGWFQPWNGFFYDQCKAEQSPEFADVFYKGLIGQRATLLNLYMAFGGTNWGHSAAPVVYTSYDYAAPLRETREVRDKLKQYKLITLFTRVSKGLHNTIMESNGTKNSVDNSAIWTWVLKNRDSDARFYLAEHNSTNSREVTDFALTASTSAGNVTIPSLQLGGRQSRWVVTDYSIGNETLLYSSAEILTYGVFESPVVVFYTREGQTGEFAFKNEKNVAFETFGAASDLKGGAVGNTTKFTKFTYSQSKGATVVRFSNGVLAYLLDIPTAWTFFAPPTTSDPNVKPEQQVFVIGPYLVRSASIAGDVVSVIGDNANSTSIEVFAGSAKTISWNGVVLSTETSPYGSLIARIPGTEDQTISLPVLAGFKAADSLPELKATYDDSRWAIANKTTTLSPVRPITLPVLFSSDYKFYTGAKIYRGYFSGTSATALNLTVQGGLAAGWNVWLNDQAIGYHPGNASLTSTTATISFGNVTLKDTGNVITVVTDYNGHDQTSTGPAGAENPRGILGAQLLGSASNSSWLVFDQWKIQGNAGGETNVDRVRGPMNEGGLYGERLGWHLPGFDTSAWESASPVTDGINGAGIRWFTTTFNLGIDEDLDVPLGIEVGAIEGTVARVLLFVNGYQYGKYLPHIGPQTRFPVPPGIVNTRGKNTLSVVIWAQKDTGAKLSTLRLFEYGKYQSGFGFSKIDGEALQPGWVDRSQYA</sequence>
<dbReference type="InterPro" id="IPR036833">
    <property type="entry name" value="BetaGal_dom3_sf"/>
</dbReference>
<dbReference type="PANTHER" id="PTHR23421">
    <property type="entry name" value="BETA-GALACTOSIDASE RELATED"/>
    <property type="match status" value="1"/>
</dbReference>
<keyword evidence="12" id="KW-1185">Reference proteome</keyword>
<feature type="signal peptide" evidence="9">
    <location>
        <begin position="1"/>
        <end position="19"/>
    </location>
</feature>
<dbReference type="Pfam" id="PF13364">
    <property type="entry name" value="BetaGal_ABD2"/>
    <property type="match status" value="2"/>
</dbReference>